<sequence>MQIMPHNSEQTSTNSQEHCLNDCVMKVNNNAFATDANLLLLNNLSNNLDAVEDVKIELIICNR</sequence>
<keyword evidence="2" id="KW-1185">Reference proteome</keyword>
<dbReference type="VEuPathDB" id="VectorBase:GPAI039459"/>
<name>A0A1B0AAM3_GLOPL</name>
<dbReference type="EnsemblMetazoa" id="GPAI039459-RA">
    <property type="protein sequence ID" value="GPAI039459-PA"/>
    <property type="gene ID" value="GPAI039459"/>
</dbReference>
<dbReference type="Proteomes" id="UP000092445">
    <property type="component" value="Unassembled WGS sequence"/>
</dbReference>
<reference evidence="1" key="2">
    <citation type="submission" date="2020-05" db="UniProtKB">
        <authorList>
            <consortium name="EnsemblMetazoa"/>
        </authorList>
    </citation>
    <scope>IDENTIFICATION</scope>
    <source>
        <strain evidence="1">IAEA</strain>
    </source>
</reference>
<organism evidence="1 2">
    <name type="scientific">Glossina pallidipes</name>
    <name type="common">Tsetse fly</name>
    <dbReference type="NCBI Taxonomy" id="7398"/>
    <lineage>
        <taxon>Eukaryota</taxon>
        <taxon>Metazoa</taxon>
        <taxon>Ecdysozoa</taxon>
        <taxon>Arthropoda</taxon>
        <taxon>Hexapoda</taxon>
        <taxon>Insecta</taxon>
        <taxon>Pterygota</taxon>
        <taxon>Neoptera</taxon>
        <taxon>Endopterygota</taxon>
        <taxon>Diptera</taxon>
        <taxon>Brachycera</taxon>
        <taxon>Muscomorpha</taxon>
        <taxon>Hippoboscoidea</taxon>
        <taxon>Glossinidae</taxon>
        <taxon>Glossina</taxon>
    </lineage>
</organism>
<evidence type="ECO:0000313" key="1">
    <source>
        <dbReference type="EnsemblMetazoa" id="GPAI039459-PA"/>
    </source>
</evidence>
<accession>A0A1B0AAM3</accession>
<dbReference type="AlphaFoldDB" id="A0A1B0AAM3"/>
<proteinExistence type="predicted"/>
<protein>
    <submittedName>
        <fullName evidence="1">Uncharacterized protein</fullName>
    </submittedName>
</protein>
<evidence type="ECO:0000313" key="2">
    <source>
        <dbReference type="Proteomes" id="UP000092445"/>
    </source>
</evidence>
<reference evidence="2" key="1">
    <citation type="submission" date="2014-03" db="EMBL/GenBank/DDBJ databases">
        <authorList>
            <person name="Aksoy S."/>
            <person name="Warren W."/>
            <person name="Wilson R.K."/>
        </authorList>
    </citation>
    <scope>NUCLEOTIDE SEQUENCE [LARGE SCALE GENOMIC DNA]</scope>
    <source>
        <strain evidence="2">IAEA</strain>
    </source>
</reference>